<organism evidence="1 2">
    <name type="scientific">Streptacidiphilus jiangxiensis</name>
    <dbReference type="NCBI Taxonomy" id="235985"/>
    <lineage>
        <taxon>Bacteria</taxon>
        <taxon>Bacillati</taxon>
        <taxon>Actinomycetota</taxon>
        <taxon>Actinomycetes</taxon>
        <taxon>Kitasatosporales</taxon>
        <taxon>Streptomycetaceae</taxon>
        <taxon>Streptacidiphilus</taxon>
    </lineage>
</organism>
<dbReference type="Proteomes" id="UP000183015">
    <property type="component" value="Unassembled WGS sequence"/>
</dbReference>
<gene>
    <name evidence="1" type="ORF">SAMN05414137_13650</name>
</gene>
<dbReference type="RefSeq" id="WP_063773393.1">
    <property type="nucleotide sequence ID" value="NZ_BBPN01000050.1"/>
</dbReference>
<evidence type="ECO:0000313" key="2">
    <source>
        <dbReference type="Proteomes" id="UP000183015"/>
    </source>
</evidence>
<protein>
    <recommendedName>
        <fullName evidence="3">GNAT family N-acetyltransferase</fullName>
    </recommendedName>
</protein>
<dbReference type="InterPro" id="IPR016181">
    <property type="entry name" value="Acyl_CoA_acyltransferase"/>
</dbReference>
<sequence>MTAPTAAGSGGQAVAADAATAPAIPVTATVVESLDDVDATEWDRIAVDAGLYLSHRWLRHEENSPAVTARYVLLTGPTGRLLAATPVYRVHNELNAGYRPHERLAGVTEAARLVIAGARRGYRNAPLLDPSLTQGERTTCLRLLGDCVSGVADGFGADQAWWLYVQDEVVEELRGATGVATAHLQKLDAAIDLPGDDFEAYLAALPRKRRSVVRTEERRFAEAGYELRQLPLSACWSQAGELLARLQDKYGHAPDPEPLRRLLREQAAGLGDTGTVRACYVDDDRMVGFSLAYDFAGTTWIRAAGFDYPRLLGAQEYFSLAFYQPIRDAYRDGRVRRVHLGASSAQAKALRGARLTPLWAVPNSPTHQAEPAQVRSANQRLADSWRSELGSHAPELTF</sequence>
<dbReference type="eggNOG" id="COG3146">
    <property type="taxonomic scope" value="Bacteria"/>
</dbReference>
<keyword evidence="2" id="KW-1185">Reference proteome</keyword>
<evidence type="ECO:0000313" key="1">
    <source>
        <dbReference type="EMBL" id="SEM59904.1"/>
    </source>
</evidence>
<dbReference type="SUPFAM" id="SSF55729">
    <property type="entry name" value="Acyl-CoA N-acyltransferases (Nat)"/>
    <property type="match status" value="1"/>
</dbReference>
<reference evidence="2" key="1">
    <citation type="submission" date="2016-10" db="EMBL/GenBank/DDBJ databases">
        <authorList>
            <person name="Varghese N."/>
        </authorList>
    </citation>
    <scope>NUCLEOTIDE SEQUENCE [LARGE SCALE GENOMIC DNA]</scope>
    <source>
        <strain evidence="2">DSM 45096 / BCRC 16803 / CGMCC 4.1857 / CIP 109030 / JCM 12277 / KCTC 19219 / NBRC 100920 / 33214</strain>
    </source>
</reference>
<accession>A0A1H7ZPW2</accession>
<dbReference type="EMBL" id="FOAZ01000036">
    <property type="protein sequence ID" value="SEM59904.1"/>
    <property type="molecule type" value="Genomic_DNA"/>
</dbReference>
<proteinExistence type="predicted"/>
<dbReference type="AlphaFoldDB" id="A0A1H7ZPW2"/>
<evidence type="ECO:0008006" key="3">
    <source>
        <dbReference type="Google" id="ProtNLM"/>
    </source>
</evidence>
<name>A0A1H7ZPW2_STRJI</name>
<dbReference type="STRING" id="235985.SAMN05414137_13650"/>